<sequence>MMSLREEFSRFYLSHHQGRRLTYEPSLGTCVVKATFDKSPDCRKELQVSEFQAIVLLQFNNISSEEGISYKHLLDATGIEEAELKRTLLSLSAGKGQRVLIKKPSVILENIIISYIFESITKFIKSYLLIYLTIALINAHHFIGQKPSRKNSTHRLSLYRGGLTWYLQFFCVVRS</sequence>
<dbReference type="SUPFAM" id="SSF75632">
    <property type="entry name" value="Cullin homology domain"/>
    <property type="match status" value="1"/>
</dbReference>
<dbReference type="OrthoDB" id="27073at2759"/>
<dbReference type="Proteomes" id="UP000784294">
    <property type="component" value="Unassembled WGS sequence"/>
</dbReference>
<feature type="domain" description="Cullin family profile" evidence="2">
    <location>
        <begin position="1"/>
        <end position="92"/>
    </location>
</feature>
<dbReference type="PANTHER" id="PTHR11932">
    <property type="entry name" value="CULLIN"/>
    <property type="match status" value="1"/>
</dbReference>
<dbReference type="EMBL" id="CAAALY010261766">
    <property type="protein sequence ID" value="VEL39581.1"/>
    <property type="molecule type" value="Genomic_DNA"/>
</dbReference>
<dbReference type="PROSITE" id="PS50069">
    <property type="entry name" value="CULLIN_2"/>
    <property type="match status" value="1"/>
</dbReference>
<evidence type="ECO:0000259" key="2">
    <source>
        <dbReference type="PROSITE" id="PS50069"/>
    </source>
</evidence>
<dbReference type="InterPro" id="IPR016158">
    <property type="entry name" value="Cullin_homology"/>
</dbReference>
<name>A0A448XLM7_9PLAT</name>
<comment type="caution">
    <text evidence="3">The sequence shown here is derived from an EMBL/GenBank/DDBJ whole genome shotgun (WGS) entry which is preliminary data.</text>
</comment>
<dbReference type="AlphaFoldDB" id="A0A448XLM7"/>
<comment type="similarity">
    <text evidence="1">Belongs to the cullin family.</text>
</comment>
<dbReference type="InterPro" id="IPR036317">
    <property type="entry name" value="Cullin_homology_sf"/>
</dbReference>
<organism evidence="3 4">
    <name type="scientific">Protopolystoma xenopodis</name>
    <dbReference type="NCBI Taxonomy" id="117903"/>
    <lineage>
        <taxon>Eukaryota</taxon>
        <taxon>Metazoa</taxon>
        <taxon>Spiralia</taxon>
        <taxon>Lophotrochozoa</taxon>
        <taxon>Platyhelminthes</taxon>
        <taxon>Monogenea</taxon>
        <taxon>Polyopisthocotylea</taxon>
        <taxon>Polystomatidea</taxon>
        <taxon>Polystomatidae</taxon>
        <taxon>Protopolystoma</taxon>
    </lineage>
</organism>
<dbReference type="InterPro" id="IPR045093">
    <property type="entry name" value="Cullin"/>
</dbReference>
<dbReference type="GO" id="GO:0031625">
    <property type="term" value="F:ubiquitin protein ligase binding"/>
    <property type="evidence" value="ECO:0007669"/>
    <property type="project" value="InterPro"/>
</dbReference>
<evidence type="ECO:0000313" key="3">
    <source>
        <dbReference type="EMBL" id="VEL39581.1"/>
    </source>
</evidence>
<evidence type="ECO:0000313" key="4">
    <source>
        <dbReference type="Proteomes" id="UP000784294"/>
    </source>
</evidence>
<gene>
    <name evidence="3" type="ORF">PXEA_LOCUS33021</name>
</gene>
<evidence type="ECO:0000256" key="1">
    <source>
        <dbReference type="PROSITE-ProRule" id="PRU00330"/>
    </source>
</evidence>
<reference evidence="3" key="1">
    <citation type="submission" date="2018-11" db="EMBL/GenBank/DDBJ databases">
        <authorList>
            <consortium name="Pathogen Informatics"/>
        </authorList>
    </citation>
    <scope>NUCLEOTIDE SEQUENCE</scope>
</reference>
<dbReference type="InterPro" id="IPR059120">
    <property type="entry name" value="Cullin-like_AB"/>
</dbReference>
<accession>A0A448XLM7</accession>
<dbReference type="GO" id="GO:0006511">
    <property type="term" value="P:ubiquitin-dependent protein catabolic process"/>
    <property type="evidence" value="ECO:0007669"/>
    <property type="project" value="InterPro"/>
</dbReference>
<keyword evidence="4" id="KW-1185">Reference proteome</keyword>
<dbReference type="Gene3D" id="3.30.230.130">
    <property type="entry name" value="Cullin, Chain C, Domain 2"/>
    <property type="match status" value="1"/>
</dbReference>
<dbReference type="Pfam" id="PF26557">
    <property type="entry name" value="Cullin_AB"/>
    <property type="match status" value="1"/>
</dbReference>
<proteinExistence type="inferred from homology"/>
<protein>
    <recommendedName>
        <fullName evidence="2">Cullin family profile domain-containing protein</fullName>
    </recommendedName>
</protein>